<dbReference type="GO" id="GO:0016971">
    <property type="term" value="F:flavin-dependent sulfhydryl oxidase activity"/>
    <property type="evidence" value="ECO:0007669"/>
    <property type="project" value="InterPro"/>
</dbReference>
<evidence type="ECO:0000256" key="2">
    <source>
        <dbReference type="ARBA" id="ARBA00004569"/>
    </source>
</evidence>
<dbReference type="InterPro" id="IPR036774">
    <property type="entry name" value="ERV/ALR_sulphydryl_oxid_sf"/>
</dbReference>
<dbReference type="InterPro" id="IPR039799">
    <property type="entry name" value="ALR/ERV"/>
</dbReference>
<name>A0AAD8DP19_MYTSE</name>
<dbReference type="GO" id="GO:0050660">
    <property type="term" value="F:flavin adenine dinucleotide binding"/>
    <property type="evidence" value="ECO:0007669"/>
    <property type="project" value="TreeGrafter"/>
</dbReference>
<keyword evidence="5 9" id="KW-0560">Oxidoreductase</keyword>
<dbReference type="EC" id="1.8.3.2" evidence="9"/>
<dbReference type="Proteomes" id="UP001231518">
    <property type="component" value="Chromosome 4"/>
</dbReference>
<keyword evidence="4 9" id="KW-0274">FAD</keyword>
<evidence type="ECO:0000313" key="13">
    <source>
        <dbReference type="Proteomes" id="UP001231518"/>
    </source>
</evidence>
<organism evidence="12 13">
    <name type="scientific">Mythimna separata</name>
    <name type="common">Oriental armyworm</name>
    <name type="synonym">Pseudaletia separata</name>
    <dbReference type="NCBI Taxonomy" id="271217"/>
    <lineage>
        <taxon>Eukaryota</taxon>
        <taxon>Metazoa</taxon>
        <taxon>Ecdysozoa</taxon>
        <taxon>Arthropoda</taxon>
        <taxon>Hexapoda</taxon>
        <taxon>Insecta</taxon>
        <taxon>Pterygota</taxon>
        <taxon>Neoptera</taxon>
        <taxon>Endopterygota</taxon>
        <taxon>Lepidoptera</taxon>
        <taxon>Glossata</taxon>
        <taxon>Ditrysia</taxon>
        <taxon>Noctuoidea</taxon>
        <taxon>Noctuidae</taxon>
        <taxon>Noctuinae</taxon>
        <taxon>Hadenini</taxon>
        <taxon>Mythimna</taxon>
    </lineage>
</organism>
<evidence type="ECO:0000313" key="12">
    <source>
        <dbReference type="EMBL" id="KAJ8713223.1"/>
    </source>
</evidence>
<dbReference type="GO" id="GO:0005758">
    <property type="term" value="C:mitochondrial intermembrane space"/>
    <property type="evidence" value="ECO:0007669"/>
    <property type="project" value="UniProtKB-SubCell"/>
</dbReference>
<feature type="compositionally biased region" description="Polar residues" evidence="10">
    <location>
        <begin position="31"/>
        <end position="40"/>
    </location>
</feature>
<comment type="caution">
    <text evidence="12">The sequence shown here is derived from an EMBL/GenBank/DDBJ whole genome shotgun (WGS) entry which is preliminary data.</text>
</comment>
<evidence type="ECO:0000256" key="8">
    <source>
        <dbReference type="ARBA" id="ARBA00048864"/>
    </source>
</evidence>
<dbReference type="Pfam" id="PF04777">
    <property type="entry name" value="Evr1_Alr"/>
    <property type="match status" value="1"/>
</dbReference>
<keyword evidence="13" id="KW-1185">Reference proteome</keyword>
<gene>
    <name evidence="12" type="ORF">PYW07_013593</name>
</gene>
<evidence type="ECO:0000256" key="1">
    <source>
        <dbReference type="ARBA" id="ARBA00001974"/>
    </source>
</evidence>
<dbReference type="InterPro" id="IPR017905">
    <property type="entry name" value="ERV/ALR_sulphydryl_oxidase"/>
</dbReference>
<comment type="cofactor">
    <cofactor evidence="1 9">
        <name>FAD</name>
        <dbReference type="ChEBI" id="CHEBI:57692"/>
    </cofactor>
</comment>
<dbReference type="AlphaFoldDB" id="A0AAD8DP19"/>
<comment type="catalytic activity">
    <reaction evidence="8 9">
        <text>2 R'C(R)SH + O2 = R'C(R)S-S(R)CR' + H2O2</text>
        <dbReference type="Rhea" id="RHEA:17357"/>
        <dbReference type="ChEBI" id="CHEBI:15379"/>
        <dbReference type="ChEBI" id="CHEBI:16240"/>
        <dbReference type="ChEBI" id="CHEBI:16520"/>
        <dbReference type="ChEBI" id="CHEBI:17412"/>
        <dbReference type="EC" id="1.8.3.2"/>
    </reaction>
</comment>
<feature type="region of interest" description="Disordered" evidence="10">
    <location>
        <begin position="31"/>
        <end position="55"/>
    </location>
</feature>
<comment type="subcellular location">
    <subcellularLocation>
        <location evidence="2">Mitochondrion intermembrane space</location>
    </subcellularLocation>
</comment>
<keyword evidence="7" id="KW-1015">Disulfide bond</keyword>
<keyword evidence="3 9" id="KW-0285">Flavoprotein</keyword>
<dbReference type="EMBL" id="JARGEI010000020">
    <property type="protein sequence ID" value="KAJ8713223.1"/>
    <property type="molecule type" value="Genomic_DNA"/>
</dbReference>
<dbReference type="FunFam" id="1.20.120.310:FF:000003">
    <property type="entry name" value="Sulfhydryl oxidase"/>
    <property type="match status" value="1"/>
</dbReference>
<proteinExistence type="predicted"/>
<evidence type="ECO:0000256" key="5">
    <source>
        <dbReference type="ARBA" id="ARBA00023002"/>
    </source>
</evidence>
<feature type="domain" description="ERV/ALR sulfhydryl oxidase" evidence="11">
    <location>
        <begin position="52"/>
        <end position="152"/>
    </location>
</feature>
<evidence type="ECO:0000256" key="4">
    <source>
        <dbReference type="ARBA" id="ARBA00022827"/>
    </source>
</evidence>
<accession>A0AAD8DP19</accession>
<sequence length="162" mass="18639">MPHTHASSADGDEDKPCRACSDFKTWAKTQNRVTFSTPGKNKQPPPQRRKDCPLDKDEIGTATWSFLHSMASYYPKKPSKTQSDDMTKFFNIFAQFYPCEPCAVDFQEDIKKHPPQTDSRDAFAKWLCERHNTVNVKLGKPTFDCSKVHERWKDGWEDGSCD</sequence>
<dbReference type="Gene3D" id="1.20.120.310">
    <property type="entry name" value="ERV/ALR sulfhydryl oxidase domain"/>
    <property type="match status" value="1"/>
</dbReference>
<evidence type="ECO:0000259" key="11">
    <source>
        <dbReference type="PROSITE" id="PS51324"/>
    </source>
</evidence>
<dbReference type="PANTHER" id="PTHR12645">
    <property type="entry name" value="ALR/ERV"/>
    <property type="match status" value="1"/>
</dbReference>
<keyword evidence="6" id="KW-0496">Mitochondrion</keyword>
<evidence type="ECO:0000256" key="10">
    <source>
        <dbReference type="SAM" id="MobiDB-lite"/>
    </source>
</evidence>
<evidence type="ECO:0000256" key="6">
    <source>
        <dbReference type="ARBA" id="ARBA00023128"/>
    </source>
</evidence>
<evidence type="ECO:0000256" key="9">
    <source>
        <dbReference type="RuleBase" id="RU371123"/>
    </source>
</evidence>
<dbReference type="PANTHER" id="PTHR12645:SF0">
    <property type="entry name" value="FAD-LINKED SULFHYDRYL OXIDASE ALR"/>
    <property type="match status" value="1"/>
</dbReference>
<protein>
    <recommendedName>
        <fullName evidence="9">Sulfhydryl oxidase</fullName>
        <ecNumber evidence="9">1.8.3.2</ecNumber>
    </recommendedName>
</protein>
<evidence type="ECO:0000256" key="3">
    <source>
        <dbReference type="ARBA" id="ARBA00022630"/>
    </source>
</evidence>
<evidence type="ECO:0000256" key="7">
    <source>
        <dbReference type="ARBA" id="ARBA00023157"/>
    </source>
</evidence>
<dbReference type="PROSITE" id="PS51324">
    <property type="entry name" value="ERV_ALR"/>
    <property type="match status" value="1"/>
</dbReference>
<reference evidence="12" key="1">
    <citation type="submission" date="2023-03" db="EMBL/GenBank/DDBJ databases">
        <title>Chromosome-level genomes of two armyworms, Mythimna separata and Mythimna loreyi, provide insights into the biosynthesis and reception of sex pheromones.</title>
        <authorList>
            <person name="Zhao H."/>
        </authorList>
    </citation>
    <scope>NUCLEOTIDE SEQUENCE</scope>
    <source>
        <strain evidence="12">BeijingLab</strain>
        <tissue evidence="12">Pupa</tissue>
    </source>
</reference>
<dbReference type="SUPFAM" id="SSF69000">
    <property type="entry name" value="FAD-dependent thiol oxidase"/>
    <property type="match status" value="1"/>
</dbReference>